<protein>
    <submittedName>
        <fullName evidence="1">Uncharacterized protein</fullName>
    </submittedName>
</protein>
<comment type="caution">
    <text evidence="1">The sequence shown here is derived from an EMBL/GenBank/DDBJ whole genome shotgun (WGS) entry which is preliminary data.</text>
</comment>
<organism evidence="1 2">
    <name type="scientific">Triplophysa rosa</name>
    <name type="common">Cave loach</name>
    <dbReference type="NCBI Taxonomy" id="992332"/>
    <lineage>
        <taxon>Eukaryota</taxon>
        <taxon>Metazoa</taxon>
        <taxon>Chordata</taxon>
        <taxon>Craniata</taxon>
        <taxon>Vertebrata</taxon>
        <taxon>Euteleostomi</taxon>
        <taxon>Actinopterygii</taxon>
        <taxon>Neopterygii</taxon>
        <taxon>Teleostei</taxon>
        <taxon>Ostariophysi</taxon>
        <taxon>Cypriniformes</taxon>
        <taxon>Nemacheilidae</taxon>
        <taxon>Triplophysa</taxon>
    </lineage>
</organism>
<evidence type="ECO:0000313" key="2">
    <source>
        <dbReference type="Proteomes" id="UP001059041"/>
    </source>
</evidence>
<reference evidence="1" key="1">
    <citation type="submission" date="2021-02" db="EMBL/GenBank/DDBJ databases">
        <title>Comparative genomics reveals that relaxation of natural selection precedes convergent phenotypic evolution of cavefish.</title>
        <authorList>
            <person name="Peng Z."/>
        </authorList>
    </citation>
    <scope>NUCLEOTIDE SEQUENCE</scope>
    <source>
        <tissue evidence="1">Muscle</tissue>
    </source>
</reference>
<dbReference type="PANTHER" id="PTHR34488:SF1">
    <property type="entry name" value="SI:CH211-245H14.1-RELATED"/>
    <property type="match status" value="1"/>
</dbReference>
<keyword evidence="2" id="KW-1185">Reference proteome</keyword>
<proteinExistence type="predicted"/>
<dbReference type="AlphaFoldDB" id="A0A9W7TP48"/>
<gene>
    <name evidence="1" type="ORF">IRJ41_020132</name>
</gene>
<dbReference type="Proteomes" id="UP001059041">
    <property type="component" value="Linkage Group LG15"/>
</dbReference>
<evidence type="ECO:0000313" key="1">
    <source>
        <dbReference type="EMBL" id="KAI7799986.1"/>
    </source>
</evidence>
<accession>A0A9W7TP48</accession>
<dbReference type="PANTHER" id="PTHR34488">
    <property type="entry name" value="SI:CH211-245H14.1-RELATED"/>
    <property type="match status" value="1"/>
</dbReference>
<sequence length="247" mass="27348">MYFRGYYWSFHSQKESLQPGPEAFANALKHLIQHNDSGDAAVQDVLRECLRTFREVDDQLKAAQASLKPYIEVLNGFGEASVDKEHWGVEAASHSRQYPHYDQTSSIPQSTQSSFEPLVKVHSVVCGRTLGADQQILTQLKGVILTDITDCQLILVFCPVVSRVGTDIEEALRGIPANRPTVLIVMHHTHSTNHVGPSSSITSSPVNVVDYIHVLFHDTVGGLLPCLANNSAISRIQSVLKQYTNSW</sequence>
<name>A0A9W7TP48_TRIRA</name>
<dbReference type="EMBL" id="JAFHDT010000015">
    <property type="protein sequence ID" value="KAI7799986.1"/>
    <property type="molecule type" value="Genomic_DNA"/>
</dbReference>